<keyword evidence="2" id="KW-0378">Hydrolase</keyword>
<evidence type="ECO:0000313" key="5">
    <source>
        <dbReference type="Proteomes" id="UP000580891"/>
    </source>
</evidence>
<protein>
    <submittedName>
        <fullName evidence="4">NTE family protein</fullName>
    </submittedName>
</protein>
<dbReference type="PANTHER" id="PTHR46394">
    <property type="entry name" value="ANNEXIN"/>
    <property type="match status" value="1"/>
</dbReference>
<dbReference type="RefSeq" id="WP_181535326.1">
    <property type="nucleotide sequence ID" value="NZ_JACDUU010000001.1"/>
</dbReference>
<dbReference type="AlphaFoldDB" id="A0A7V9YWW6"/>
<name>A0A7V9YWW6_9BACL</name>
<dbReference type="SUPFAM" id="SSF52151">
    <property type="entry name" value="FabD/lysophospholipase-like"/>
    <property type="match status" value="1"/>
</dbReference>
<dbReference type="GO" id="GO:0016042">
    <property type="term" value="P:lipid catabolic process"/>
    <property type="evidence" value="ECO:0007669"/>
    <property type="project" value="UniProtKB-UniRule"/>
</dbReference>
<gene>
    <name evidence="4" type="ORF">HNQ85_000187</name>
</gene>
<feature type="domain" description="PNPLA" evidence="3">
    <location>
        <begin position="5"/>
        <end position="196"/>
    </location>
</feature>
<sequence>MEIDGVFSGGGIKGFALIGAYQAIEAKGFRFKRVAGTSAGSLIAALIAAGFTSEQLIKVVNELNLKNLLDERKIWLPYPLAKWILLYWRMGLYKGELFEQWLENVLAAKGVKTFADLPKESLYIIASDLTNGRILVLPDDLCEYGIDPGTFSVAKAVRMSVSIPYFFEPVKLCTSEGKHIIVDGGILSNFPLFLFDEEKEVKKRPVLGIQLSARLEKKPKKKITNAIELYEALFETMREAHDARYVSRRHEKNIVFLPVKHVVSTEFTITDEERDRLIEYGRKRTELFLKKWTY</sequence>
<evidence type="ECO:0000256" key="2">
    <source>
        <dbReference type="PROSITE-ProRule" id="PRU01161"/>
    </source>
</evidence>
<dbReference type="InterPro" id="IPR002641">
    <property type="entry name" value="PNPLA_dom"/>
</dbReference>
<proteinExistence type="predicted"/>
<comment type="caution">
    <text evidence="4">The sequence shown here is derived from an EMBL/GenBank/DDBJ whole genome shotgun (WGS) entry which is preliminary data.</text>
</comment>
<keyword evidence="1 2" id="KW-0443">Lipid metabolism</keyword>
<dbReference type="GO" id="GO:0016787">
    <property type="term" value="F:hydrolase activity"/>
    <property type="evidence" value="ECO:0007669"/>
    <property type="project" value="UniProtKB-UniRule"/>
</dbReference>
<evidence type="ECO:0000313" key="4">
    <source>
        <dbReference type="EMBL" id="MBA2869929.1"/>
    </source>
</evidence>
<evidence type="ECO:0000259" key="3">
    <source>
        <dbReference type="PROSITE" id="PS51635"/>
    </source>
</evidence>
<keyword evidence="2" id="KW-0442">Lipid degradation</keyword>
<dbReference type="CDD" id="cd07207">
    <property type="entry name" value="Pat_ExoU_VipD_like"/>
    <property type="match status" value="1"/>
</dbReference>
<dbReference type="PANTHER" id="PTHR46394:SF1">
    <property type="entry name" value="PNPLA DOMAIN-CONTAINING PROTEIN"/>
    <property type="match status" value="1"/>
</dbReference>
<dbReference type="InterPro" id="IPR052580">
    <property type="entry name" value="Lipid_Hydrolase"/>
</dbReference>
<feature type="active site" description="Proton acceptor" evidence="2">
    <location>
        <position position="183"/>
    </location>
</feature>
<keyword evidence="5" id="KW-1185">Reference proteome</keyword>
<dbReference type="InterPro" id="IPR016035">
    <property type="entry name" value="Acyl_Trfase/lysoPLipase"/>
</dbReference>
<feature type="short sequence motif" description="GXSXG" evidence="2">
    <location>
        <begin position="36"/>
        <end position="40"/>
    </location>
</feature>
<evidence type="ECO:0000256" key="1">
    <source>
        <dbReference type="ARBA" id="ARBA00023098"/>
    </source>
</evidence>
<feature type="short sequence motif" description="GXGXXG" evidence="2">
    <location>
        <begin position="9"/>
        <end position="14"/>
    </location>
</feature>
<feature type="short sequence motif" description="DGA/G" evidence="2">
    <location>
        <begin position="183"/>
        <end position="185"/>
    </location>
</feature>
<organism evidence="4 5">
    <name type="scientific">[Anoxybacillus] calidus</name>
    <dbReference type="NCBI Taxonomy" id="575178"/>
    <lineage>
        <taxon>Bacteria</taxon>
        <taxon>Bacillati</taxon>
        <taxon>Bacillota</taxon>
        <taxon>Bacilli</taxon>
        <taxon>Bacillales</taxon>
        <taxon>Anoxybacillaceae</taxon>
        <taxon>Paranoxybacillus</taxon>
    </lineage>
</organism>
<dbReference type="Gene3D" id="3.40.1090.10">
    <property type="entry name" value="Cytosolic phospholipase A2 catalytic domain"/>
    <property type="match status" value="2"/>
</dbReference>
<dbReference type="Proteomes" id="UP000580891">
    <property type="component" value="Unassembled WGS sequence"/>
</dbReference>
<feature type="active site" description="Nucleophile" evidence="2">
    <location>
        <position position="38"/>
    </location>
</feature>
<accession>A0A7V9YWW6</accession>
<reference evidence="4 5" key="1">
    <citation type="submission" date="2020-07" db="EMBL/GenBank/DDBJ databases">
        <title>Genomic Encyclopedia of Type Strains, Phase IV (KMG-IV): sequencing the most valuable type-strain genomes for metagenomic binning, comparative biology and taxonomic classification.</title>
        <authorList>
            <person name="Goeker M."/>
        </authorList>
    </citation>
    <scope>NUCLEOTIDE SEQUENCE [LARGE SCALE GENOMIC DNA]</scope>
    <source>
        <strain evidence="4 5">DSM 25220</strain>
    </source>
</reference>
<dbReference type="EMBL" id="JACDUU010000001">
    <property type="protein sequence ID" value="MBA2869929.1"/>
    <property type="molecule type" value="Genomic_DNA"/>
</dbReference>
<dbReference type="PROSITE" id="PS51635">
    <property type="entry name" value="PNPLA"/>
    <property type="match status" value="1"/>
</dbReference>
<dbReference type="Pfam" id="PF01734">
    <property type="entry name" value="Patatin"/>
    <property type="match status" value="1"/>
</dbReference>